<dbReference type="Proteomes" id="UP000774750">
    <property type="component" value="Unassembled WGS sequence"/>
</dbReference>
<gene>
    <name evidence="4" type="ORF">H6A12_07065</name>
</gene>
<comment type="caution">
    <text evidence="4">The sequence shown here is derived from an EMBL/GenBank/DDBJ whole genome shotgun (WGS) entry which is preliminary data.</text>
</comment>
<reference evidence="4" key="1">
    <citation type="submission" date="2020-08" db="EMBL/GenBank/DDBJ databases">
        <authorList>
            <person name="Cejkova D."/>
            <person name="Kubasova T."/>
            <person name="Jahodarova E."/>
            <person name="Rychlik I."/>
        </authorList>
    </citation>
    <scope>NUCLEOTIDE SEQUENCE</scope>
    <source>
        <strain evidence="4">An559</strain>
    </source>
</reference>
<accession>A0A939BES1</accession>
<dbReference type="InterPro" id="IPR002842">
    <property type="entry name" value="ATPase_V1_Esu"/>
</dbReference>
<keyword evidence="3" id="KW-0406">Ion transport</keyword>
<proteinExistence type="inferred from homology"/>
<protein>
    <submittedName>
        <fullName evidence="4">Uncharacterized protein</fullName>
    </submittedName>
</protein>
<organism evidence="4 5">
    <name type="scientific">Merdimmobilis hominis</name>
    <dbReference type="NCBI Taxonomy" id="2897707"/>
    <lineage>
        <taxon>Bacteria</taxon>
        <taxon>Bacillati</taxon>
        <taxon>Bacillota</taxon>
        <taxon>Clostridia</taxon>
        <taxon>Eubacteriales</taxon>
        <taxon>Oscillospiraceae</taxon>
        <taxon>Merdimmobilis</taxon>
    </lineage>
</organism>
<evidence type="ECO:0000313" key="4">
    <source>
        <dbReference type="EMBL" id="MBM6920908.1"/>
    </source>
</evidence>
<reference evidence="4" key="2">
    <citation type="journal article" date="2021" name="Sci. Rep.">
        <title>The distribution of antibiotic resistance genes in chicken gut microbiota commensals.</title>
        <authorList>
            <person name="Juricova H."/>
            <person name="Matiasovicova J."/>
            <person name="Kubasova T."/>
            <person name="Cejkova D."/>
            <person name="Rychlik I."/>
        </authorList>
    </citation>
    <scope>NUCLEOTIDE SEQUENCE</scope>
    <source>
        <strain evidence="4">An559</strain>
    </source>
</reference>
<dbReference type="GO" id="GO:0033178">
    <property type="term" value="C:proton-transporting two-sector ATPase complex, catalytic domain"/>
    <property type="evidence" value="ECO:0007669"/>
    <property type="project" value="InterPro"/>
</dbReference>
<dbReference type="RefSeq" id="WP_204446331.1">
    <property type="nucleotide sequence ID" value="NZ_JACJKY010000009.1"/>
</dbReference>
<sequence>MEQQEKLLKFKNAVFREVDAKTEQIRREADEKKEQAIRKFTEQLDRSASEEIHTKTEQIRQKFSQETAKCSLDAKRNLLAKRSELTQKLFDETAEKLAAFSKTAEYQELLLKKIASFSASVSADKPELLVGASDFQNKTAIEKAFGRDCTVVCDAAITLGGFVVRDAEKGLFYDETFAQKLADQKSYFIEHSIFND</sequence>
<dbReference type="SUPFAM" id="SSF160527">
    <property type="entry name" value="V-type ATPase subunit E-like"/>
    <property type="match status" value="1"/>
</dbReference>
<keyword evidence="2" id="KW-0813">Transport</keyword>
<dbReference type="AlphaFoldDB" id="A0A939BES1"/>
<keyword evidence="5" id="KW-1185">Reference proteome</keyword>
<evidence type="ECO:0000256" key="2">
    <source>
        <dbReference type="ARBA" id="ARBA00022448"/>
    </source>
</evidence>
<evidence type="ECO:0000256" key="3">
    <source>
        <dbReference type="ARBA" id="ARBA00023065"/>
    </source>
</evidence>
<comment type="similarity">
    <text evidence="1">Belongs to the V-ATPase E subunit family.</text>
</comment>
<evidence type="ECO:0000313" key="5">
    <source>
        <dbReference type="Proteomes" id="UP000774750"/>
    </source>
</evidence>
<dbReference type="Gene3D" id="3.30.2320.30">
    <property type="entry name" value="ATP synthase, E subunit, C-terminal"/>
    <property type="match status" value="1"/>
</dbReference>
<dbReference type="EMBL" id="JACJKY010000009">
    <property type="protein sequence ID" value="MBM6920908.1"/>
    <property type="molecule type" value="Genomic_DNA"/>
</dbReference>
<dbReference type="InterPro" id="IPR038495">
    <property type="entry name" value="ATPase_E_C"/>
</dbReference>
<dbReference type="GO" id="GO:0046961">
    <property type="term" value="F:proton-transporting ATPase activity, rotational mechanism"/>
    <property type="evidence" value="ECO:0007669"/>
    <property type="project" value="InterPro"/>
</dbReference>
<dbReference type="Pfam" id="PF01991">
    <property type="entry name" value="vATP-synt_E"/>
    <property type="match status" value="1"/>
</dbReference>
<evidence type="ECO:0000256" key="1">
    <source>
        <dbReference type="ARBA" id="ARBA00005901"/>
    </source>
</evidence>
<name>A0A939BES1_9FIRM</name>